<keyword evidence="3" id="KW-1185">Reference proteome</keyword>
<proteinExistence type="predicted"/>
<keyword evidence="1" id="KW-0472">Membrane</keyword>
<comment type="caution">
    <text evidence="2">The sequence shown here is derived from an EMBL/GenBank/DDBJ whole genome shotgun (WGS) entry which is preliminary data.</text>
</comment>
<dbReference type="EMBL" id="JARQZJ010000031">
    <property type="protein sequence ID" value="KAK9874263.1"/>
    <property type="molecule type" value="Genomic_DNA"/>
</dbReference>
<organism evidence="2 3">
    <name type="scientific">Henosepilachna vigintioctopunctata</name>
    <dbReference type="NCBI Taxonomy" id="420089"/>
    <lineage>
        <taxon>Eukaryota</taxon>
        <taxon>Metazoa</taxon>
        <taxon>Ecdysozoa</taxon>
        <taxon>Arthropoda</taxon>
        <taxon>Hexapoda</taxon>
        <taxon>Insecta</taxon>
        <taxon>Pterygota</taxon>
        <taxon>Neoptera</taxon>
        <taxon>Endopterygota</taxon>
        <taxon>Coleoptera</taxon>
        <taxon>Polyphaga</taxon>
        <taxon>Cucujiformia</taxon>
        <taxon>Coccinelloidea</taxon>
        <taxon>Coccinellidae</taxon>
        <taxon>Epilachninae</taxon>
        <taxon>Epilachnini</taxon>
        <taxon>Henosepilachna</taxon>
    </lineage>
</organism>
<evidence type="ECO:0000256" key="1">
    <source>
        <dbReference type="SAM" id="Phobius"/>
    </source>
</evidence>
<accession>A0AAW1U0Q1</accession>
<dbReference type="AlphaFoldDB" id="A0AAW1U0Q1"/>
<evidence type="ECO:0000313" key="2">
    <source>
        <dbReference type="EMBL" id="KAK9874263.1"/>
    </source>
</evidence>
<sequence length="82" mass="9825">MTTLDWWAYYKNYLVGIRRYIMKEPLDTLEAAKKRQNILEIFRVIFFSVLYFSISIIVWMLLQKIFTFTSTPCVDSSSVEQI</sequence>
<keyword evidence="1" id="KW-1133">Transmembrane helix</keyword>
<reference evidence="2 3" key="1">
    <citation type="submission" date="2023-03" db="EMBL/GenBank/DDBJ databases">
        <title>Genome insight into feeding habits of ladybird beetles.</title>
        <authorList>
            <person name="Li H.-S."/>
            <person name="Huang Y.-H."/>
            <person name="Pang H."/>
        </authorList>
    </citation>
    <scope>NUCLEOTIDE SEQUENCE [LARGE SCALE GENOMIC DNA]</scope>
    <source>
        <strain evidence="2">SYSU_2023b</strain>
        <tissue evidence="2">Whole body</tissue>
    </source>
</reference>
<feature type="transmembrane region" description="Helical" evidence="1">
    <location>
        <begin position="41"/>
        <end position="62"/>
    </location>
</feature>
<evidence type="ECO:0000313" key="3">
    <source>
        <dbReference type="Proteomes" id="UP001431783"/>
    </source>
</evidence>
<gene>
    <name evidence="2" type="ORF">WA026_002616</name>
</gene>
<dbReference type="Proteomes" id="UP001431783">
    <property type="component" value="Unassembled WGS sequence"/>
</dbReference>
<protein>
    <submittedName>
        <fullName evidence="2">Uncharacterized protein</fullName>
    </submittedName>
</protein>
<keyword evidence="1" id="KW-0812">Transmembrane</keyword>
<name>A0AAW1U0Q1_9CUCU</name>